<feature type="region of interest" description="Disordered" evidence="19">
    <location>
        <begin position="411"/>
        <end position="478"/>
    </location>
</feature>
<evidence type="ECO:0000256" key="11">
    <source>
        <dbReference type="ARBA" id="ARBA00023163"/>
    </source>
</evidence>
<keyword evidence="6" id="KW-0832">Ubl conjugation</keyword>
<evidence type="ECO:0000256" key="8">
    <source>
        <dbReference type="ARBA" id="ARBA00023015"/>
    </source>
</evidence>
<protein>
    <recommendedName>
        <fullName evidence="15">Paired amphipathic helix protein Sin3a</fullName>
    </recommendedName>
    <alternativeName>
        <fullName evidence="16">Histone deacetylase complex subunit Sin3a</fullName>
    </alternativeName>
    <alternativeName>
        <fullName evidence="17">Transcriptional corepressor Sin3a</fullName>
    </alternativeName>
</protein>
<keyword evidence="4" id="KW-0597">Phosphoprotein</keyword>
<dbReference type="FunFam" id="1.20.1160.11:FF:000001">
    <property type="entry name" value="Paired amphipathic helix protein Sin3"/>
    <property type="match status" value="1"/>
</dbReference>
<dbReference type="FunFam" id="1.20.1160.11:FF:000002">
    <property type="entry name" value="Paired amphipathic helix protein SIN3"/>
    <property type="match status" value="1"/>
</dbReference>
<keyword evidence="5" id="KW-0677">Repeat</keyword>
<feature type="compositionally biased region" description="Polar residues" evidence="19">
    <location>
        <begin position="645"/>
        <end position="661"/>
    </location>
</feature>
<evidence type="ECO:0000256" key="18">
    <source>
        <dbReference type="PROSITE-ProRule" id="PRU00810"/>
    </source>
</evidence>
<organism evidence="22 23">
    <name type="scientific">Diploptera punctata</name>
    <name type="common">Pacific beetle cockroach</name>
    <dbReference type="NCBI Taxonomy" id="6984"/>
    <lineage>
        <taxon>Eukaryota</taxon>
        <taxon>Metazoa</taxon>
        <taxon>Ecdysozoa</taxon>
        <taxon>Arthropoda</taxon>
        <taxon>Hexapoda</taxon>
        <taxon>Insecta</taxon>
        <taxon>Pterygota</taxon>
        <taxon>Neoptera</taxon>
        <taxon>Polyneoptera</taxon>
        <taxon>Dictyoptera</taxon>
        <taxon>Blattodea</taxon>
        <taxon>Blaberoidea</taxon>
        <taxon>Blaberidae</taxon>
        <taxon>Diplopterinae</taxon>
        <taxon>Diploptera</taxon>
    </lineage>
</organism>
<evidence type="ECO:0000256" key="14">
    <source>
        <dbReference type="ARBA" id="ARBA00061761"/>
    </source>
</evidence>
<evidence type="ECO:0000256" key="19">
    <source>
        <dbReference type="SAM" id="MobiDB-lite"/>
    </source>
</evidence>
<keyword evidence="20" id="KW-0472">Membrane</keyword>
<sequence>IGEQVTASVMLANNDGGVRDKGIANLLIYLVYQVSDVTFVLFYTMLARAKFCRPAKHSGALFGAARTRNPMLIEPIKEVLLCLMELHSVFSLKVRHKDQINIHVNGSWKLAKTIAAFNILNYIIVTFCDISKRRIRSMRPVLIFLGSSVVQTTFSPLKGASSAGDREVMPGSVQFPVQQNYSSSMPGATTTTTVKCSFSCFKSTACVTLIFLRSSATPSSGLQGGAPTVGSLQSQAHQQHNLHQAQAHQNLRHKVHGVGGTAAAPTASSLPVSASPAATGQQQFQRLKVEDALSYLDQVKYKFGNQPQVYNDFLDIMKEFKSQSIDTPGVIQRVSNLFKGHPELIVGFNTFLPPGYKIEVQANDQVSVSMPSPTAATSTLVHTPAGGVATSGSAGVGSAQVANAVGTLAASVPGKPPSSLQSLHSSSGSHHTSAGSTTPSHHVSSHHSSTSPSPGPTSTYPTAPNNSTLHHNNSLGHHVHGTVSQAHQVVSQVLSHAESGTGAIHPTPQSQPVEFNHAINYVNKIKNRFQGQPDKYKRFLEILHTYQKEQRNLKEGLSTPGKHLTEAEVYSQVAKLFENQEDLLAEFGQFLPDATSHQAALQLCSIVSLLLSNSSSLHILKTLSKSSRSDILDMAASHLARECSGSGQVKRSPSFSTSTPASHGPPAKKHKMASLRDVSLAEAGKYGSLNDYAFFDKARKALKNQEVYDNFLRCLVIFNQEIVSKSELVQLVTPFLGKFPELFRWFKDFLGHSEGSAGGTTPLGGPQGTGALGVETISNNVARQDRPIGDLAMEIDYTTCKRLGASYCALPKSYVQPKCSGRTTLCKEVLNDTWVSFPTWSEDSTFVTSRKTQYEEYIYRCEDERFE</sequence>
<keyword evidence="20" id="KW-1133">Transmembrane helix</keyword>
<comment type="subunit">
    <text evidence="14">Interacts with ARID4B, BRMS1L, HCFC1, HDAC1, HDAC2, MXI1, SAP30L, SAP130, SFPQ and TOPORS. Interacts with OGT (via TPRs 1-6); the interaction mediates transcriptional repression in parallel with histone deacetylase. Interacts with BAZ2A, MXD1, MXD3, MXD4, MBD2, DACH1, NCOR1, NR4A2, REST, RLIM, SAP30, SETDB1, SMYD2, and SUDS3. Interacts with PHF12 in a complex composed of HDAC1, PHF12 and SAP30. Interacts with TET1; the interaction recruits SIN3A to gene promoters. The large PER complex involved in the histone deacetylation is composed of at least HDAC1, PER2, SFPQ and SIN3A. Interacts with KLF11. Interacts with PPHLN1. Found in a complex with YY1, GON4L and HDAC1. Interacts (via PAH2) with FOXK1. Interacts with FOXK2. Found in a complex composed of at least SINHCAF, SIN3A, HDAC1, SAP30, RBBP4, OGT and TET1. Interacts with SINHCAF. Interacts with SPHK2.</text>
</comment>
<keyword evidence="9" id="KW-0175">Coiled coil</keyword>
<accession>A0AAD7ZSV4</accession>
<dbReference type="GO" id="GO:0070822">
    <property type="term" value="C:Sin3-type complex"/>
    <property type="evidence" value="ECO:0007669"/>
    <property type="project" value="TreeGrafter"/>
</dbReference>
<dbReference type="Pfam" id="PF08295">
    <property type="entry name" value="Sin3_corepress"/>
    <property type="match status" value="1"/>
</dbReference>
<dbReference type="PROSITE" id="PS51477">
    <property type="entry name" value="PAH"/>
    <property type="match status" value="3"/>
</dbReference>
<gene>
    <name evidence="22" type="ORF">L9F63_020074</name>
</gene>
<feature type="non-terminal residue" evidence="22">
    <location>
        <position position="1"/>
    </location>
</feature>
<evidence type="ECO:0000256" key="2">
    <source>
        <dbReference type="ARBA" id="ARBA00022491"/>
    </source>
</evidence>
<keyword evidence="3" id="KW-1017">Isopeptide bond</keyword>
<feature type="region of interest" description="Disordered" evidence="19">
    <location>
        <begin position="222"/>
        <end position="249"/>
    </location>
</feature>
<feature type="region of interest" description="Disordered" evidence="19">
    <location>
        <begin position="492"/>
        <end position="511"/>
    </location>
</feature>
<dbReference type="EMBL" id="JASPKZ010007178">
    <property type="protein sequence ID" value="KAJ9586280.1"/>
    <property type="molecule type" value="Genomic_DNA"/>
</dbReference>
<dbReference type="InterPro" id="IPR039774">
    <property type="entry name" value="Sin3-like"/>
</dbReference>
<feature type="region of interest" description="Disordered" evidence="19">
    <location>
        <begin position="643"/>
        <end position="671"/>
    </location>
</feature>
<keyword evidence="20" id="KW-0812">Transmembrane</keyword>
<reference evidence="22" key="1">
    <citation type="journal article" date="2023" name="IScience">
        <title>Live-bearing cockroach genome reveals convergent evolutionary mechanisms linked to viviparity in insects and beyond.</title>
        <authorList>
            <person name="Fouks B."/>
            <person name="Harrison M.C."/>
            <person name="Mikhailova A.A."/>
            <person name="Marchal E."/>
            <person name="English S."/>
            <person name="Carruthers M."/>
            <person name="Jennings E.C."/>
            <person name="Chiamaka E.L."/>
            <person name="Frigard R.A."/>
            <person name="Pippel M."/>
            <person name="Attardo G.M."/>
            <person name="Benoit J.B."/>
            <person name="Bornberg-Bauer E."/>
            <person name="Tobe S.S."/>
        </authorList>
    </citation>
    <scope>NUCLEOTIDE SEQUENCE</scope>
    <source>
        <strain evidence="22">Stay&amp;Tobe</strain>
    </source>
</reference>
<evidence type="ECO:0000256" key="4">
    <source>
        <dbReference type="ARBA" id="ARBA00022553"/>
    </source>
</evidence>
<dbReference type="GO" id="GO:0048511">
    <property type="term" value="P:rhythmic process"/>
    <property type="evidence" value="ECO:0007669"/>
    <property type="project" value="UniProtKB-KW"/>
</dbReference>
<keyword evidence="2" id="KW-0678">Repressor</keyword>
<evidence type="ECO:0000256" key="12">
    <source>
        <dbReference type="ARBA" id="ARBA00023242"/>
    </source>
</evidence>
<keyword evidence="7" id="KW-0007">Acetylation</keyword>
<dbReference type="PANTHER" id="PTHR12346">
    <property type="entry name" value="SIN3B-RELATED"/>
    <property type="match status" value="1"/>
</dbReference>
<evidence type="ECO:0000256" key="7">
    <source>
        <dbReference type="ARBA" id="ARBA00022990"/>
    </source>
</evidence>
<evidence type="ECO:0000256" key="20">
    <source>
        <dbReference type="SAM" id="Phobius"/>
    </source>
</evidence>
<dbReference type="Proteomes" id="UP001233999">
    <property type="component" value="Unassembled WGS sequence"/>
</dbReference>
<evidence type="ECO:0000256" key="1">
    <source>
        <dbReference type="ARBA" id="ARBA00004604"/>
    </source>
</evidence>
<feature type="compositionally biased region" description="Low complexity" evidence="19">
    <location>
        <begin position="417"/>
        <end position="464"/>
    </location>
</feature>
<proteinExistence type="predicted"/>
<dbReference type="GO" id="GO:0003714">
    <property type="term" value="F:transcription corepressor activity"/>
    <property type="evidence" value="ECO:0007669"/>
    <property type="project" value="InterPro"/>
</dbReference>
<keyword evidence="8" id="KW-0805">Transcription regulation</keyword>
<evidence type="ECO:0000256" key="16">
    <source>
        <dbReference type="ARBA" id="ARBA00075105"/>
    </source>
</evidence>
<evidence type="ECO:0000313" key="22">
    <source>
        <dbReference type="EMBL" id="KAJ9586280.1"/>
    </source>
</evidence>
<evidence type="ECO:0000256" key="3">
    <source>
        <dbReference type="ARBA" id="ARBA00022499"/>
    </source>
</evidence>
<comment type="subcellular location">
    <subcellularLocation>
        <location evidence="1">Nucleus</location>
        <location evidence="1">Nucleolus</location>
    </subcellularLocation>
</comment>
<evidence type="ECO:0000256" key="15">
    <source>
        <dbReference type="ARBA" id="ARBA00068512"/>
    </source>
</evidence>
<dbReference type="Pfam" id="PF02671">
    <property type="entry name" value="PAH"/>
    <property type="match status" value="3"/>
</dbReference>
<reference evidence="22" key="2">
    <citation type="submission" date="2023-05" db="EMBL/GenBank/DDBJ databases">
        <authorList>
            <person name="Fouks B."/>
        </authorList>
    </citation>
    <scope>NUCLEOTIDE SEQUENCE</scope>
    <source>
        <strain evidence="22">Stay&amp;Tobe</strain>
        <tissue evidence="22">Testes</tissue>
    </source>
</reference>
<dbReference type="GO" id="GO:0005730">
    <property type="term" value="C:nucleolus"/>
    <property type="evidence" value="ECO:0007669"/>
    <property type="project" value="UniProtKB-SubCell"/>
</dbReference>
<dbReference type="GO" id="GO:0000122">
    <property type="term" value="P:negative regulation of transcription by RNA polymerase II"/>
    <property type="evidence" value="ECO:0007669"/>
    <property type="project" value="TreeGrafter"/>
</dbReference>
<dbReference type="InterPro" id="IPR003822">
    <property type="entry name" value="PAH"/>
</dbReference>
<dbReference type="PANTHER" id="PTHR12346:SF0">
    <property type="entry name" value="SIN3A, ISOFORM G"/>
    <property type="match status" value="1"/>
</dbReference>
<feature type="compositionally biased region" description="Polar residues" evidence="19">
    <location>
        <begin position="465"/>
        <end position="475"/>
    </location>
</feature>
<evidence type="ECO:0000256" key="10">
    <source>
        <dbReference type="ARBA" id="ARBA00023108"/>
    </source>
</evidence>
<dbReference type="AlphaFoldDB" id="A0AAD7ZSV4"/>
<evidence type="ECO:0000256" key="9">
    <source>
        <dbReference type="ARBA" id="ARBA00023054"/>
    </source>
</evidence>
<keyword evidence="10" id="KW-0090">Biological rhythms</keyword>
<feature type="domain" description="Histone deacetylase interacting" evidence="21">
    <location>
        <begin position="799"/>
        <end position="867"/>
    </location>
</feature>
<keyword evidence="12 18" id="KW-0539">Nucleus</keyword>
<evidence type="ECO:0000256" key="17">
    <source>
        <dbReference type="ARBA" id="ARBA00081271"/>
    </source>
</evidence>
<comment type="caution">
    <text evidence="22">The sequence shown here is derived from an EMBL/GenBank/DDBJ whole genome shotgun (WGS) entry which is preliminary data.</text>
</comment>
<dbReference type="GO" id="GO:0061629">
    <property type="term" value="F:RNA polymerase II-specific DNA-binding transcription factor binding"/>
    <property type="evidence" value="ECO:0007669"/>
    <property type="project" value="UniProtKB-ARBA"/>
</dbReference>
<comment type="function">
    <text evidence="13">Acts as a transcriptional repressor. Corepressor for REST. Interacts with MXI1 to repress MYC responsive genes and antagonize MYC oncogenic activities. Also interacts with MXD1-MAX heterodimers to repress transcription by tethering SIN3A to DNA. Acts cooperatively with OGT to repress transcription in parallel with histone deacetylation. Involved in the control of the circadian rhythms. Required for the transcriptional repression of circadian target genes, such as PER1, mediated by the large PER complex through histone deacetylation. Cooperates with FOXK1 to regulate cell cycle progression probably by repressing cell cycle inhibitor genes expression. Required for cortical neuron differentiation and callosal axon elongation.</text>
</comment>
<keyword evidence="11" id="KW-0804">Transcription</keyword>
<evidence type="ECO:0000313" key="23">
    <source>
        <dbReference type="Proteomes" id="UP001233999"/>
    </source>
</evidence>
<name>A0AAD7ZSV4_DIPPU</name>
<evidence type="ECO:0000256" key="13">
    <source>
        <dbReference type="ARBA" id="ARBA00056268"/>
    </source>
</evidence>
<dbReference type="InterPro" id="IPR036600">
    <property type="entry name" value="PAH_sf"/>
</dbReference>
<dbReference type="FunFam" id="1.20.1160.11:FF:000004">
    <property type="entry name" value="Paired amphipathic helix protein Sin3a"/>
    <property type="match status" value="1"/>
</dbReference>
<dbReference type="SMART" id="SM00761">
    <property type="entry name" value="HDAC_interact"/>
    <property type="match status" value="1"/>
</dbReference>
<feature type="non-terminal residue" evidence="22">
    <location>
        <position position="867"/>
    </location>
</feature>
<evidence type="ECO:0000256" key="6">
    <source>
        <dbReference type="ARBA" id="ARBA00022843"/>
    </source>
</evidence>
<keyword evidence="23" id="KW-1185">Reference proteome</keyword>
<dbReference type="Gene3D" id="1.20.1160.11">
    <property type="entry name" value="Paired amphipathic helix"/>
    <property type="match status" value="3"/>
</dbReference>
<dbReference type="SUPFAM" id="SSF47762">
    <property type="entry name" value="PAH2 domain"/>
    <property type="match status" value="3"/>
</dbReference>
<evidence type="ECO:0000256" key="5">
    <source>
        <dbReference type="ARBA" id="ARBA00022737"/>
    </source>
</evidence>
<feature type="transmembrane region" description="Helical" evidence="20">
    <location>
        <begin position="26"/>
        <end position="46"/>
    </location>
</feature>
<feature type="compositionally biased region" description="Low complexity" evidence="19">
    <location>
        <begin position="231"/>
        <end position="249"/>
    </location>
</feature>
<evidence type="ECO:0000259" key="21">
    <source>
        <dbReference type="SMART" id="SM00761"/>
    </source>
</evidence>
<dbReference type="InterPro" id="IPR013194">
    <property type="entry name" value="HDAC_interact_dom"/>
</dbReference>